<keyword evidence="1" id="KW-0732">Signal</keyword>
<dbReference type="SUPFAM" id="SSF52821">
    <property type="entry name" value="Rhodanese/Cell cycle control phosphatase"/>
    <property type="match status" value="1"/>
</dbReference>
<dbReference type="InterPro" id="IPR036873">
    <property type="entry name" value="Rhodanese-like_dom_sf"/>
</dbReference>
<dbReference type="RefSeq" id="WP_281929135.1">
    <property type="nucleotide sequence ID" value="NZ_AP027142.1"/>
</dbReference>
<evidence type="ECO:0000313" key="4">
    <source>
        <dbReference type="Proteomes" id="UP001317629"/>
    </source>
</evidence>
<evidence type="ECO:0000313" key="3">
    <source>
        <dbReference type="EMBL" id="BDV35642.1"/>
    </source>
</evidence>
<sequence>MKTPLLFLVSFLAATTAFAADNPAAPAAAAPAATNPAPVTPANDPAYTYKTLRLNRAAFDALAARPGELLVLDVRRPDELTKVGGFPVYLSIQTKEVQNSLAYIPRDRLIVVVSNRAHRAGAVGDLLSSYGFRVVGAIGVRDYEDEGGSLLKIAPPAQSAAAPSAAQTAAAAPAQQAK</sequence>
<dbReference type="InterPro" id="IPR001763">
    <property type="entry name" value="Rhodanese-like_dom"/>
</dbReference>
<gene>
    <name evidence="3" type="ORF">SS37A_31710</name>
</gene>
<name>A0ABM8ECI2_9HYPH</name>
<evidence type="ECO:0000256" key="1">
    <source>
        <dbReference type="SAM" id="SignalP"/>
    </source>
</evidence>
<keyword evidence="4" id="KW-1185">Reference proteome</keyword>
<protein>
    <recommendedName>
        <fullName evidence="2">Rhodanese domain-containing protein</fullName>
    </recommendedName>
</protein>
<reference evidence="3 4" key="1">
    <citation type="journal article" date="2023" name="Int. J. Syst. Evol. Microbiol.">
        <title>Methylocystis iwaonis sp. nov., a type II methane-oxidizing bacterium from surface soil of a rice paddy field in Japan, and emended description of the genus Methylocystis (ex Whittenbury et al. 1970) Bowman et al. 1993.</title>
        <authorList>
            <person name="Kaise H."/>
            <person name="Sawadogo J.B."/>
            <person name="Alam M.S."/>
            <person name="Ueno C."/>
            <person name="Dianou D."/>
            <person name="Shinjo R."/>
            <person name="Asakawa S."/>
        </authorList>
    </citation>
    <scope>NUCLEOTIDE SEQUENCE [LARGE SCALE GENOMIC DNA]</scope>
    <source>
        <strain evidence="3 4">SS37A-Re</strain>
    </source>
</reference>
<dbReference type="EMBL" id="AP027142">
    <property type="protein sequence ID" value="BDV35642.1"/>
    <property type="molecule type" value="Genomic_DNA"/>
</dbReference>
<feature type="chain" id="PRO_5046372088" description="Rhodanese domain-containing protein" evidence="1">
    <location>
        <begin position="20"/>
        <end position="178"/>
    </location>
</feature>
<evidence type="ECO:0000259" key="2">
    <source>
        <dbReference type="PROSITE" id="PS50206"/>
    </source>
</evidence>
<feature type="domain" description="Rhodanese" evidence="2">
    <location>
        <begin position="65"/>
        <end position="152"/>
    </location>
</feature>
<accession>A0ABM8ECI2</accession>
<feature type="signal peptide" evidence="1">
    <location>
        <begin position="1"/>
        <end position="19"/>
    </location>
</feature>
<organism evidence="3 4">
    <name type="scientific">Methylocystis iwaonis</name>
    <dbReference type="NCBI Taxonomy" id="2885079"/>
    <lineage>
        <taxon>Bacteria</taxon>
        <taxon>Pseudomonadati</taxon>
        <taxon>Pseudomonadota</taxon>
        <taxon>Alphaproteobacteria</taxon>
        <taxon>Hyphomicrobiales</taxon>
        <taxon>Methylocystaceae</taxon>
        <taxon>Methylocystis</taxon>
    </lineage>
</organism>
<dbReference type="Gene3D" id="3.40.250.10">
    <property type="entry name" value="Rhodanese-like domain"/>
    <property type="match status" value="1"/>
</dbReference>
<dbReference type="Proteomes" id="UP001317629">
    <property type="component" value="Chromosome"/>
</dbReference>
<dbReference type="PROSITE" id="PS50206">
    <property type="entry name" value="RHODANESE_3"/>
    <property type="match status" value="1"/>
</dbReference>
<proteinExistence type="predicted"/>